<name>A0A439DTF0_9MYCO</name>
<keyword evidence="5" id="KW-1185">Reference proteome</keyword>
<dbReference type="EMBL" id="ATDN01000017">
    <property type="protein sequence ID" value="RWA19681.1"/>
    <property type="molecule type" value="Genomic_DNA"/>
</dbReference>
<dbReference type="PANTHER" id="PTHR33371:SF17">
    <property type="entry name" value="MCE-FAMILY PROTEIN MCE1B"/>
    <property type="match status" value="1"/>
</dbReference>
<organism evidence="4 5">
    <name type="scientific">Mycolicibacterium elephantis DSM 44368</name>
    <dbReference type="NCBI Taxonomy" id="1335622"/>
    <lineage>
        <taxon>Bacteria</taxon>
        <taxon>Bacillati</taxon>
        <taxon>Actinomycetota</taxon>
        <taxon>Actinomycetes</taxon>
        <taxon>Mycobacteriales</taxon>
        <taxon>Mycobacteriaceae</taxon>
        <taxon>Mycolicibacterium</taxon>
    </lineage>
</organism>
<reference evidence="4 5" key="1">
    <citation type="submission" date="2013-06" db="EMBL/GenBank/DDBJ databases">
        <title>The draft sequence of the Mycobacterium elephantis genome.</title>
        <authorList>
            <person name="Pettersson F.B."/>
            <person name="Das S."/>
            <person name="Dasgupta S."/>
            <person name="Bhattacharya A."/>
            <person name="Kirsebom L.A."/>
        </authorList>
    </citation>
    <scope>NUCLEOTIDE SEQUENCE [LARGE SCALE GENOMIC DNA]</scope>
    <source>
        <strain evidence="4 5">DSM 44368</strain>
    </source>
</reference>
<feature type="domain" description="Mammalian cell entry C-terminal" evidence="3">
    <location>
        <begin position="120"/>
        <end position="334"/>
    </location>
</feature>
<dbReference type="NCBIfam" id="TIGR00996">
    <property type="entry name" value="Mtu_fam_mce"/>
    <property type="match status" value="1"/>
</dbReference>
<dbReference type="GO" id="GO:0051701">
    <property type="term" value="P:biological process involved in interaction with host"/>
    <property type="evidence" value="ECO:0007669"/>
    <property type="project" value="TreeGrafter"/>
</dbReference>
<accession>A0A439DTF0</accession>
<dbReference type="InterPro" id="IPR003399">
    <property type="entry name" value="Mce/MlaD"/>
</dbReference>
<dbReference type="Proteomes" id="UP000287177">
    <property type="component" value="Unassembled WGS sequence"/>
</dbReference>
<evidence type="ECO:0000313" key="5">
    <source>
        <dbReference type="Proteomes" id="UP000287177"/>
    </source>
</evidence>
<proteinExistence type="predicted"/>
<dbReference type="Pfam" id="PF02470">
    <property type="entry name" value="MlaD"/>
    <property type="match status" value="1"/>
</dbReference>
<feature type="transmembrane region" description="Helical" evidence="1">
    <location>
        <begin position="9"/>
        <end position="32"/>
    </location>
</feature>
<dbReference type="AlphaFoldDB" id="A0A439DTF0"/>
<dbReference type="GO" id="GO:0005576">
    <property type="term" value="C:extracellular region"/>
    <property type="evidence" value="ECO:0007669"/>
    <property type="project" value="TreeGrafter"/>
</dbReference>
<evidence type="ECO:0000256" key="1">
    <source>
        <dbReference type="SAM" id="Phobius"/>
    </source>
</evidence>
<keyword evidence="1" id="KW-1133">Transmembrane helix</keyword>
<keyword evidence="1" id="KW-0472">Membrane</keyword>
<evidence type="ECO:0000259" key="2">
    <source>
        <dbReference type="Pfam" id="PF02470"/>
    </source>
</evidence>
<protein>
    <recommendedName>
        <fullName evidence="6">Mammalian cell entry protein</fullName>
    </recommendedName>
</protein>
<comment type="caution">
    <text evidence="4">The sequence shown here is derived from an EMBL/GenBank/DDBJ whole genome shotgun (WGS) entry which is preliminary data.</text>
</comment>
<keyword evidence="1" id="KW-0812">Transmembrane</keyword>
<gene>
    <name evidence="4" type="ORF">MELE44368_20280</name>
</gene>
<dbReference type="InterPro" id="IPR024516">
    <property type="entry name" value="Mce_C"/>
</dbReference>
<evidence type="ECO:0000313" key="4">
    <source>
        <dbReference type="EMBL" id="RWA19681.1"/>
    </source>
</evidence>
<dbReference type="Pfam" id="PF11887">
    <property type="entry name" value="Mce4_CUP1"/>
    <property type="match status" value="1"/>
</dbReference>
<sequence length="343" mass="36761">MMKDRLTAVIWRLAIFVSVCLMGLFVLIAVFAQLRFEPKRSYIAEFTNVGGLKGGDFVRIAGVEVGKVGHIAIRPDATVAVEFNIDDTVALTDTSRAVIRFDNLYGDRYLALEQGEGVGAPLAAGATIPSSRTEPALDLDTLIGGFRPLFRALDPDQVNALSSQLIQAFQGQGQAIGSLLTQTAALTNTLADRDELIGEVIENLDVVLGALSRHSTEFGQALDSIASLTKSLAARKNDIGISVAHADAAAGSVADLLARSRSPVRKVVTEADRTASLVLEERDYFDDLLNTLPDAYRILGRQGLYGDWFAFYVCEAIIKVNGKGGQPVYIKAAGQSSGRCTPK</sequence>
<evidence type="ECO:0008006" key="6">
    <source>
        <dbReference type="Google" id="ProtNLM"/>
    </source>
</evidence>
<evidence type="ECO:0000259" key="3">
    <source>
        <dbReference type="Pfam" id="PF11887"/>
    </source>
</evidence>
<dbReference type="InterPro" id="IPR005693">
    <property type="entry name" value="Mce"/>
</dbReference>
<dbReference type="PANTHER" id="PTHR33371">
    <property type="entry name" value="INTERMEMBRANE PHOSPHOLIPID TRANSPORT SYSTEM BINDING PROTEIN MLAD-RELATED"/>
    <property type="match status" value="1"/>
</dbReference>
<dbReference type="InterPro" id="IPR052336">
    <property type="entry name" value="MlaD_Phospholipid_Transporter"/>
</dbReference>
<feature type="domain" description="Mce/MlaD" evidence="2">
    <location>
        <begin position="39"/>
        <end position="115"/>
    </location>
</feature>